<evidence type="ECO:0000313" key="1">
    <source>
        <dbReference type="EMBL" id="TCC50353.1"/>
    </source>
</evidence>
<gene>
    <name evidence="1" type="ORF">E0H73_41720</name>
</gene>
<dbReference type="OrthoDB" id="3372479at2"/>
<reference evidence="1 2" key="1">
    <citation type="submission" date="2019-02" db="EMBL/GenBank/DDBJ databases">
        <title>Kribbella capetownensis sp. nov. and Kribbella speibonae sp. nov., isolated from soil.</title>
        <authorList>
            <person name="Curtis S.M."/>
            <person name="Norton I."/>
            <person name="Everest G.J."/>
            <person name="Meyers P.R."/>
        </authorList>
    </citation>
    <scope>NUCLEOTIDE SEQUENCE [LARGE SCALE GENOMIC DNA]</scope>
    <source>
        <strain evidence="1 2">NRRL B-24813</strain>
    </source>
</reference>
<organism evidence="1 2">
    <name type="scientific">Kribbella pittospori</name>
    <dbReference type="NCBI Taxonomy" id="722689"/>
    <lineage>
        <taxon>Bacteria</taxon>
        <taxon>Bacillati</taxon>
        <taxon>Actinomycetota</taxon>
        <taxon>Actinomycetes</taxon>
        <taxon>Propionibacteriales</taxon>
        <taxon>Kribbellaceae</taxon>
        <taxon>Kribbella</taxon>
    </lineage>
</organism>
<name>A0A4R0JSL4_9ACTN</name>
<accession>A0A4R0JSL4</accession>
<protein>
    <submittedName>
        <fullName evidence="1">Uncharacterized protein</fullName>
    </submittedName>
</protein>
<dbReference type="Proteomes" id="UP000291144">
    <property type="component" value="Unassembled WGS sequence"/>
</dbReference>
<keyword evidence="2" id="KW-1185">Reference proteome</keyword>
<evidence type="ECO:0000313" key="2">
    <source>
        <dbReference type="Proteomes" id="UP000291144"/>
    </source>
</evidence>
<sequence>MGSSTDTYDSRRSFGYNSSSAWRAGEAAWFVEPLGGEIVEEFCDIGQSRSLPWSAEKRRIESRRHRKILTAAGMDAVREIWLSVSVAGASRR</sequence>
<dbReference type="AlphaFoldDB" id="A0A4R0JSL4"/>
<comment type="caution">
    <text evidence="1">The sequence shown here is derived from an EMBL/GenBank/DDBJ whole genome shotgun (WGS) entry which is preliminary data.</text>
</comment>
<dbReference type="EMBL" id="SJKB01000025">
    <property type="protein sequence ID" value="TCC50353.1"/>
    <property type="molecule type" value="Genomic_DNA"/>
</dbReference>
<proteinExistence type="predicted"/>